<comment type="caution">
    <text evidence="2">The sequence shown here is derived from an EMBL/GenBank/DDBJ whole genome shotgun (WGS) entry which is preliminary data.</text>
</comment>
<dbReference type="AlphaFoldDB" id="A0A081KA78"/>
<dbReference type="EMBL" id="JOJP01000001">
    <property type="protein sequence ID" value="KEI71054.1"/>
    <property type="molecule type" value="Genomic_DNA"/>
</dbReference>
<accession>A0A081KA78</accession>
<gene>
    <name evidence="2" type="ORF">GV64_10115</name>
</gene>
<proteinExistence type="predicted"/>
<evidence type="ECO:0000256" key="1">
    <source>
        <dbReference type="SAM" id="MobiDB-lite"/>
    </source>
</evidence>
<protein>
    <submittedName>
        <fullName evidence="2">Uncharacterized protein</fullName>
    </submittedName>
</protein>
<organism evidence="2 3">
    <name type="scientific">Endozoicomonas elysicola</name>
    <dbReference type="NCBI Taxonomy" id="305900"/>
    <lineage>
        <taxon>Bacteria</taxon>
        <taxon>Pseudomonadati</taxon>
        <taxon>Pseudomonadota</taxon>
        <taxon>Gammaproteobacteria</taxon>
        <taxon>Oceanospirillales</taxon>
        <taxon>Endozoicomonadaceae</taxon>
        <taxon>Endozoicomonas</taxon>
    </lineage>
</organism>
<evidence type="ECO:0000313" key="3">
    <source>
        <dbReference type="Proteomes" id="UP000027997"/>
    </source>
</evidence>
<sequence length="121" mass="13449">MDEDDSVPVITHQPEISSKAAGQVSSNENKALTLKGEELPDIQEENVVNADHQDRSNPAHLTDIIFHREKLPTPIHSSSPKSQYASDVDLLEFKEADERAMSGGRFAPETVESIELREKAR</sequence>
<name>A0A081KA78_9GAMM</name>
<dbReference type="Proteomes" id="UP000027997">
    <property type="component" value="Unassembled WGS sequence"/>
</dbReference>
<reference evidence="2 3" key="1">
    <citation type="submission" date="2014-06" db="EMBL/GenBank/DDBJ databases">
        <title>Whole Genome Sequences of Three Symbiotic Endozoicomonas Bacteria.</title>
        <authorList>
            <person name="Neave M.J."/>
            <person name="Apprill A."/>
            <person name="Voolstra C.R."/>
        </authorList>
    </citation>
    <scope>NUCLEOTIDE SEQUENCE [LARGE SCALE GENOMIC DNA]</scope>
    <source>
        <strain evidence="2 3">DSM 22380</strain>
    </source>
</reference>
<keyword evidence="3" id="KW-1185">Reference proteome</keyword>
<feature type="region of interest" description="Disordered" evidence="1">
    <location>
        <begin position="1"/>
        <end position="27"/>
    </location>
</feature>
<evidence type="ECO:0000313" key="2">
    <source>
        <dbReference type="EMBL" id="KEI71054.1"/>
    </source>
</evidence>